<name>A0AAV8XGL1_9CUCU</name>
<dbReference type="SUPFAM" id="SSF51161">
    <property type="entry name" value="Trimeric LpxA-like enzymes"/>
    <property type="match status" value="1"/>
</dbReference>
<evidence type="ECO:0000256" key="9">
    <source>
        <dbReference type="SAM" id="MobiDB-lite"/>
    </source>
</evidence>
<dbReference type="CDD" id="cd04197">
    <property type="entry name" value="eIF-2B_epsilon_N"/>
    <property type="match status" value="1"/>
</dbReference>
<evidence type="ECO:0000313" key="12">
    <source>
        <dbReference type="Proteomes" id="UP001162162"/>
    </source>
</evidence>
<comment type="similarity">
    <text evidence="2">Belongs to the eIF-2B gamma/epsilon subunits family.</text>
</comment>
<dbReference type="InterPro" id="IPR056764">
    <property type="entry name" value="LbH_EIF2B3/5"/>
</dbReference>
<dbReference type="InterPro" id="IPR051956">
    <property type="entry name" value="eIF2B_epsilon"/>
</dbReference>
<evidence type="ECO:0000256" key="3">
    <source>
        <dbReference type="ARBA" id="ARBA00022490"/>
    </source>
</evidence>
<protein>
    <recommendedName>
        <fullName evidence="6">Translation initiation factor eIF2B subunit epsilon</fullName>
    </recommendedName>
    <alternativeName>
        <fullName evidence="7">eIF2B GDP-GTP exchange factor subunit epsilon</fullName>
    </alternativeName>
</protein>
<dbReference type="InterPro" id="IPR035543">
    <property type="entry name" value="eIF-2B_epsilon_N"/>
</dbReference>
<comment type="caution">
    <text evidence="11">The sequence shown here is derived from an EMBL/GenBank/DDBJ whole genome shotgun (WGS) entry which is preliminary data.</text>
</comment>
<dbReference type="Gene3D" id="3.90.550.10">
    <property type="entry name" value="Spore Coat Polysaccharide Biosynthesis Protein SpsA, Chain A"/>
    <property type="match status" value="1"/>
</dbReference>
<evidence type="ECO:0000256" key="4">
    <source>
        <dbReference type="ARBA" id="ARBA00022540"/>
    </source>
</evidence>
<dbReference type="Gene3D" id="2.160.10.10">
    <property type="entry name" value="Hexapeptide repeat proteins"/>
    <property type="match status" value="1"/>
</dbReference>
<proteinExistence type="inferred from homology"/>
<organism evidence="11 12">
    <name type="scientific">Aromia moschata</name>
    <dbReference type="NCBI Taxonomy" id="1265417"/>
    <lineage>
        <taxon>Eukaryota</taxon>
        <taxon>Metazoa</taxon>
        <taxon>Ecdysozoa</taxon>
        <taxon>Arthropoda</taxon>
        <taxon>Hexapoda</taxon>
        <taxon>Insecta</taxon>
        <taxon>Pterygota</taxon>
        <taxon>Neoptera</taxon>
        <taxon>Endopterygota</taxon>
        <taxon>Coleoptera</taxon>
        <taxon>Polyphaga</taxon>
        <taxon>Cucujiformia</taxon>
        <taxon>Chrysomeloidea</taxon>
        <taxon>Cerambycidae</taxon>
        <taxon>Cerambycinae</taxon>
        <taxon>Callichromatini</taxon>
        <taxon>Aromia</taxon>
    </lineage>
</organism>
<dbReference type="InterPro" id="IPR044123">
    <property type="entry name" value="W2_eIF2B_epsilon"/>
</dbReference>
<evidence type="ECO:0000256" key="2">
    <source>
        <dbReference type="ARBA" id="ARBA00007878"/>
    </source>
</evidence>
<feature type="region of interest" description="Disordered" evidence="9">
    <location>
        <begin position="448"/>
        <end position="468"/>
    </location>
</feature>
<evidence type="ECO:0000256" key="1">
    <source>
        <dbReference type="ARBA" id="ARBA00004514"/>
    </source>
</evidence>
<dbReference type="InterPro" id="IPR003307">
    <property type="entry name" value="W2_domain"/>
</dbReference>
<dbReference type="CDD" id="cd11558">
    <property type="entry name" value="W2_eIF2B_epsilon"/>
    <property type="match status" value="1"/>
</dbReference>
<dbReference type="SUPFAM" id="SSF53448">
    <property type="entry name" value="Nucleotide-diphospho-sugar transferases"/>
    <property type="match status" value="1"/>
</dbReference>
<evidence type="ECO:0000256" key="7">
    <source>
        <dbReference type="ARBA" id="ARBA00044345"/>
    </source>
</evidence>
<keyword evidence="12" id="KW-1185">Reference proteome</keyword>
<dbReference type="EMBL" id="JAPWTK010000636">
    <property type="protein sequence ID" value="KAJ8937619.1"/>
    <property type="molecule type" value="Genomic_DNA"/>
</dbReference>
<dbReference type="AlphaFoldDB" id="A0AAV8XGL1"/>
<dbReference type="GO" id="GO:0003743">
    <property type="term" value="F:translation initiation factor activity"/>
    <property type="evidence" value="ECO:0007669"/>
    <property type="project" value="UniProtKB-KW"/>
</dbReference>
<comment type="subcellular location">
    <subcellularLocation>
        <location evidence="1">Cytoplasm</location>
        <location evidence="1">Cytosol</location>
    </subcellularLocation>
</comment>
<reference evidence="11" key="1">
    <citation type="journal article" date="2023" name="Insect Mol. Biol.">
        <title>Genome sequencing provides insights into the evolution of gene families encoding plant cell wall-degrading enzymes in longhorned beetles.</title>
        <authorList>
            <person name="Shin N.R."/>
            <person name="Okamura Y."/>
            <person name="Kirsch R."/>
            <person name="Pauchet Y."/>
        </authorList>
    </citation>
    <scope>NUCLEOTIDE SEQUENCE</scope>
    <source>
        <strain evidence="11">AMC_N1</strain>
    </source>
</reference>
<dbReference type="InterPro" id="IPR029044">
    <property type="entry name" value="Nucleotide-diphossugar_trans"/>
</dbReference>
<keyword evidence="4" id="KW-0396">Initiation factor</keyword>
<dbReference type="GO" id="GO:0005829">
    <property type="term" value="C:cytosol"/>
    <property type="evidence" value="ECO:0007669"/>
    <property type="project" value="UniProtKB-SubCell"/>
</dbReference>
<dbReference type="Proteomes" id="UP001162162">
    <property type="component" value="Unassembled WGS sequence"/>
</dbReference>
<dbReference type="Pfam" id="PF02020">
    <property type="entry name" value="W2"/>
    <property type="match status" value="1"/>
</dbReference>
<evidence type="ECO:0000256" key="8">
    <source>
        <dbReference type="ARBA" id="ARBA00046432"/>
    </source>
</evidence>
<dbReference type="FunFam" id="1.25.40.180:FF:000022">
    <property type="entry name" value="Translation initiation factor eIF-2B epsilon subunit"/>
    <property type="match status" value="1"/>
</dbReference>
<dbReference type="InterPro" id="IPR016024">
    <property type="entry name" value="ARM-type_fold"/>
</dbReference>
<dbReference type="Gene3D" id="1.25.40.180">
    <property type="match status" value="1"/>
</dbReference>
<evidence type="ECO:0000313" key="11">
    <source>
        <dbReference type="EMBL" id="KAJ8937619.1"/>
    </source>
</evidence>
<feature type="domain" description="W2" evidence="10">
    <location>
        <begin position="471"/>
        <end position="636"/>
    </location>
</feature>
<feature type="compositionally biased region" description="Acidic residues" evidence="9">
    <location>
        <begin position="448"/>
        <end position="462"/>
    </location>
</feature>
<dbReference type="PANTHER" id="PTHR45887:SF1">
    <property type="entry name" value="TRANSLATION INITIATION FACTOR EIF-2B SUBUNIT EPSILON"/>
    <property type="match status" value="1"/>
</dbReference>
<dbReference type="SUPFAM" id="SSF48371">
    <property type="entry name" value="ARM repeat"/>
    <property type="match status" value="1"/>
</dbReference>
<dbReference type="PROSITE" id="PS51363">
    <property type="entry name" value="W2"/>
    <property type="match status" value="1"/>
</dbReference>
<evidence type="ECO:0000259" key="10">
    <source>
        <dbReference type="PROSITE" id="PS51363"/>
    </source>
</evidence>
<evidence type="ECO:0000256" key="5">
    <source>
        <dbReference type="ARBA" id="ARBA00022917"/>
    </source>
</evidence>
<accession>A0AAV8XGL1</accession>
<dbReference type="GO" id="GO:0031369">
    <property type="term" value="F:translation initiation factor binding"/>
    <property type="evidence" value="ECO:0007669"/>
    <property type="project" value="InterPro"/>
</dbReference>
<dbReference type="PANTHER" id="PTHR45887">
    <property type="entry name" value="TRANSLATION INITIATION FACTOR EIF-2B SUBUNIT EPSILON"/>
    <property type="match status" value="1"/>
</dbReference>
<dbReference type="GO" id="GO:0005085">
    <property type="term" value="F:guanyl-nucleotide exchange factor activity"/>
    <property type="evidence" value="ECO:0007669"/>
    <property type="project" value="InterPro"/>
</dbReference>
<dbReference type="GO" id="GO:0005851">
    <property type="term" value="C:eukaryotic translation initiation factor 2B complex"/>
    <property type="evidence" value="ECO:0007669"/>
    <property type="project" value="TreeGrafter"/>
</dbReference>
<dbReference type="InterPro" id="IPR011004">
    <property type="entry name" value="Trimer_LpxA-like_sf"/>
</dbReference>
<keyword evidence="5" id="KW-0648">Protein biosynthesis</keyword>
<comment type="subunit">
    <text evidence="8">Component of the translation initiation factor 2B (eIF2B) complex which is a heterodecamer of two sets of five different subunits: alpha, beta, gamma, delta and epsilon. Subunits alpha, beta and delta comprise a regulatory subcomplex and subunits epsilon and gamma comprise a catalytic subcomplex. Within the complex, the hexameric regulatory complex resides at the center, with the two heterodimeric catalytic subcomplexes bound on opposite sides.</text>
</comment>
<keyword evidence="3" id="KW-0963">Cytoplasm</keyword>
<sequence>MSAKKKEIITKENAVQAVLIADTFDDEFVPISDNLPHALLPLLNKSLIDYTLEFLSLGGIEETFLFCCSHVDSIKNHINKSVKNNEGWTLTMKVNIIVSESCHSFGDCLRDLDAKGLLRGDFVLLEPGTISNIHLLPLIKKHNELTKQDKGAAMTLILQEAGIGSIGRCPREDILIAGSSQNRVLFHKKMGQSNERKINFPLEIFLENPSVSILHNLKDTHIAICSPSVLPLFSDNFDFQTKDDFVRGLLMNEEILGSTVYYHIVRGSQFGGAVTSWRMYQALSRELKNMWIYPLIPNTKRNKIAKKDSVIGEGTKIVDSIVLQSSVLGDHVTVGKNVKIENSFVFSNTKIEDNVTITHSVVGPQCTIKSNSKITAGSILGNSCVIEKDTFVENCLIQANKPEICKESDRLGNKAYRLKISGEEEEEKSIKDLTRKMSRLHIDNYYESESESEEFSESDDDALSYTQSPAPDDTKLFFTEVIDSLTRGFEDNLLCDNLILEINSSRYAYNVTVKEVNFNVIKAILTMSLRQSVGPQYYSYLSRLLSYFAPVLKNYIRNESAMIDCLQAIEDVATLNEELKDKWVMFVLQHFYDKDYVSEDAILDWFSTLDEKTKFHKQVKPFTDWLQEAEEASSSEDE</sequence>
<dbReference type="Pfam" id="PF25084">
    <property type="entry name" value="LbH_EIF2B"/>
    <property type="match status" value="1"/>
</dbReference>
<evidence type="ECO:0000256" key="6">
    <source>
        <dbReference type="ARBA" id="ARBA00044144"/>
    </source>
</evidence>
<gene>
    <name evidence="11" type="ORF">NQ318_003736</name>
</gene>
<dbReference type="SMART" id="SM00515">
    <property type="entry name" value="eIF5C"/>
    <property type="match status" value="1"/>
</dbReference>